<dbReference type="Pfam" id="PF02936">
    <property type="entry name" value="COX4"/>
    <property type="match status" value="1"/>
</dbReference>
<comment type="subcellular location">
    <subcellularLocation>
        <location evidence="1 10">Mitochondrion inner membrane</location>
        <topology evidence="1 10">Single-pass membrane protein</topology>
    </subcellularLocation>
</comment>
<dbReference type="AlphaFoldDB" id="A0ABD0YQI8"/>
<evidence type="ECO:0000256" key="10">
    <source>
        <dbReference type="RuleBase" id="RU367145"/>
    </source>
</evidence>
<protein>
    <recommendedName>
        <fullName evidence="10">Cytochrome c oxidase subunit 4</fullName>
    </recommendedName>
</protein>
<keyword evidence="4 10" id="KW-0999">Mitochondrion inner membrane</keyword>
<dbReference type="Gene3D" id="1.10.442.10">
    <property type="entry name" value="Cytochrome c oxidase subunit IV"/>
    <property type="match status" value="1"/>
</dbReference>
<evidence type="ECO:0000256" key="4">
    <source>
        <dbReference type="ARBA" id="ARBA00022792"/>
    </source>
</evidence>
<keyword evidence="8 10" id="KW-0496">Mitochondrion</keyword>
<sequence length="173" mass="19794">MLLRKLLHPVRRFSASVIVSQHIDPAKIGSREVVGHGINGQAIYVDTPLFPYPAIRFREISSQYKALREKEKGDWKALSMEEKKCLYRISFCQTFSEMNAPTGEWKSIIGFGLIILSLGVYVHLAQSLICHRDLPQSFDKKNQQAQLKRIIDLEMNPVGGISSKWDYETGNWK</sequence>
<organism evidence="11 12">
    <name type="scientific">Ranatra chinensis</name>
    <dbReference type="NCBI Taxonomy" id="642074"/>
    <lineage>
        <taxon>Eukaryota</taxon>
        <taxon>Metazoa</taxon>
        <taxon>Ecdysozoa</taxon>
        <taxon>Arthropoda</taxon>
        <taxon>Hexapoda</taxon>
        <taxon>Insecta</taxon>
        <taxon>Pterygota</taxon>
        <taxon>Neoptera</taxon>
        <taxon>Paraneoptera</taxon>
        <taxon>Hemiptera</taxon>
        <taxon>Heteroptera</taxon>
        <taxon>Panheteroptera</taxon>
        <taxon>Nepomorpha</taxon>
        <taxon>Nepidae</taxon>
        <taxon>Ranatrinae</taxon>
        <taxon>Ranatra</taxon>
    </lineage>
</organism>
<reference evidence="11 12" key="1">
    <citation type="submission" date="2024-07" db="EMBL/GenBank/DDBJ databases">
        <title>Chromosome-level genome assembly of the water stick insect Ranatra chinensis (Heteroptera: Nepidae).</title>
        <authorList>
            <person name="Liu X."/>
        </authorList>
    </citation>
    <scope>NUCLEOTIDE SEQUENCE [LARGE SCALE GENOMIC DNA]</scope>
    <source>
        <strain evidence="11">Cailab_2021Rc</strain>
        <tissue evidence="11">Muscle</tissue>
    </source>
</reference>
<dbReference type="GO" id="GO:0005743">
    <property type="term" value="C:mitochondrial inner membrane"/>
    <property type="evidence" value="ECO:0007669"/>
    <property type="project" value="UniProtKB-SubCell"/>
</dbReference>
<evidence type="ECO:0000313" key="12">
    <source>
        <dbReference type="Proteomes" id="UP001558652"/>
    </source>
</evidence>
<keyword evidence="7" id="KW-0560">Oxidoreductase</keyword>
<keyword evidence="5" id="KW-0809">Transit peptide</keyword>
<dbReference type="InterPro" id="IPR013288">
    <property type="entry name" value="Cyt_c_oxidase_su4"/>
</dbReference>
<dbReference type="InterPro" id="IPR004203">
    <property type="entry name" value="Cyt_c_oxidase_su4_fam"/>
</dbReference>
<dbReference type="GO" id="GO:0016491">
    <property type="term" value="F:oxidoreductase activity"/>
    <property type="evidence" value="ECO:0007669"/>
    <property type="project" value="UniProtKB-KW"/>
</dbReference>
<evidence type="ECO:0000256" key="1">
    <source>
        <dbReference type="ARBA" id="ARBA00004434"/>
    </source>
</evidence>
<evidence type="ECO:0000256" key="5">
    <source>
        <dbReference type="ARBA" id="ARBA00022946"/>
    </source>
</evidence>
<gene>
    <name evidence="11" type="ORF">AAG570_009919</name>
</gene>
<comment type="caution">
    <text evidence="11">The sequence shown here is derived from an EMBL/GenBank/DDBJ whole genome shotgun (WGS) entry which is preliminary data.</text>
</comment>
<name>A0ABD0YQI8_9HEMI</name>
<comment type="similarity">
    <text evidence="2 10">Belongs to the cytochrome c oxidase IV family.</text>
</comment>
<dbReference type="Proteomes" id="UP001558652">
    <property type="component" value="Unassembled WGS sequence"/>
</dbReference>
<keyword evidence="9" id="KW-0472">Membrane</keyword>
<comment type="pathway">
    <text evidence="10">Energy metabolism; oxidative phosphorylation.</text>
</comment>
<evidence type="ECO:0000256" key="6">
    <source>
        <dbReference type="ARBA" id="ARBA00022989"/>
    </source>
</evidence>
<dbReference type="InterPro" id="IPR036639">
    <property type="entry name" value="Cyt_c_oxidase_su4_sf"/>
</dbReference>
<evidence type="ECO:0000256" key="9">
    <source>
        <dbReference type="ARBA" id="ARBA00023136"/>
    </source>
</evidence>
<evidence type="ECO:0000256" key="8">
    <source>
        <dbReference type="ARBA" id="ARBA00023128"/>
    </source>
</evidence>
<dbReference type="EMBL" id="JBFDAA010000004">
    <property type="protein sequence ID" value="KAL1138230.1"/>
    <property type="molecule type" value="Genomic_DNA"/>
</dbReference>
<evidence type="ECO:0000256" key="2">
    <source>
        <dbReference type="ARBA" id="ARBA00008135"/>
    </source>
</evidence>
<comment type="subunit">
    <text evidence="10">Component of the cytochrome c oxidase (complex IV, CIV), a multisubunit enzyme composed of 14 subunits.</text>
</comment>
<keyword evidence="6" id="KW-1133">Transmembrane helix</keyword>
<comment type="function">
    <text evidence="10">Component of the cytochrome c oxidase, the last enzyme in the mitochondrial electron transport chain which drives oxidative phosphorylation.</text>
</comment>
<keyword evidence="12" id="KW-1185">Reference proteome</keyword>
<proteinExistence type="inferred from homology"/>
<dbReference type="PANTHER" id="PTHR10707:SF10">
    <property type="entry name" value="CYTOCHROME C OXIDASE SUBUNIT 4"/>
    <property type="match status" value="1"/>
</dbReference>
<accession>A0ABD0YQI8</accession>
<dbReference type="PRINTS" id="PR01873">
    <property type="entry name" value="CYTCOXIDASE4"/>
</dbReference>
<dbReference type="PANTHER" id="PTHR10707">
    <property type="entry name" value="CYTOCHROME C OXIDASE SUBUNIT IV"/>
    <property type="match status" value="1"/>
</dbReference>
<dbReference type="FunFam" id="1.10.442.10:FF:000001">
    <property type="entry name" value="Cytochrome c oxidase subunit 4 isoform 1"/>
    <property type="match status" value="1"/>
</dbReference>
<evidence type="ECO:0000256" key="3">
    <source>
        <dbReference type="ARBA" id="ARBA00022692"/>
    </source>
</evidence>
<evidence type="ECO:0000313" key="11">
    <source>
        <dbReference type="EMBL" id="KAL1138230.1"/>
    </source>
</evidence>
<dbReference type="CDD" id="cd00922">
    <property type="entry name" value="Cyt_c_Oxidase_IV"/>
    <property type="match status" value="1"/>
</dbReference>
<dbReference type="SUPFAM" id="SSF81406">
    <property type="entry name" value="Mitochondrial cytochrome c oxidase subunit IV"/>
    <property type="match status" value="1"/>
</dbReference>
<keyword evidence="3" id="KW-0812">Transmembrane</keyword>
<evidence type="ECO:0000256" key="7">
    <source>
        <dbReference type="ARBA" id="ARBA00023002"/>
    </source>
</evidence>